<keyword evidence="3" id="KW-0732">Signal</keyword>
<dbReference type="GeneID" id="36400031"/>
<dbReference type="EMBL" id="CCYD01000286">
    <property type="protein sequence ID" value="CEG37382.1"/>
    <property type="molecule type" value="Genomic_DNA"/>
</dbReference>
<evidence type="ECO:0000256" key="3">
    <source>
        <dbReference type="SAM" id="SignalP"/>
    </source>
</evidence>
<dbReference type="Proteomes" id="UP000054928">
    <property type="component" value="Unassembled WGS sequence"/>
</dbReference>
<keyword evidence="5" id="KW-0645">Protease</keyword>
<dbReference type="InterPro" id="IPR000073">
    <property type="entry name" value="AB_hydrolase_1"/>
</dbReference>
<comment type="similarity">
    <text evidence="1">Belongs to the AB hydrolase superfamily. AB hydrolase 4 family.</text>
</comment>
<dbReference type="GO" id="GO:0006508">
    <property type="term" value="P:proteolysis"/>
    <property type="evidence" value="ECO:0007669"/>
    <property type="project" value="UniProtKB-KW"/>
</dbReference>
<reference evidence="6" key="1">
    <citation type="submission" date="2014-09" db="EMBL/GenBank/DDBJ databases">
        <authorList>
            <person name="Sharma Rahul"/>
            <person name="Thines Marco"/>
        </authorList>
    </citation>
    <scope>NUCLEOTIDE SEQUENCE [LARGE SCALE GENOMIC DNA]</scope>
</reference>
<dbReference type="GO" id="GO:0008233">
    <property type="term" value="F:peptidase activity"/>
    <property type="evidence" value="ECO:0007669"/>
    <property type="project" value="UniProtKB-KW"/>
</dbReference>
<evidence type="ECO:0000256" key="2">
    <source>
        <dbReference type="PIRSR" id="PIRSR005211-1"/>
    </source>
</evidence>
<feature type="signal peptide" evidence="3">
    <location>
        <begin position="1"/>
        <end position="20"/>
    </location>
</feature>
<dbReference type="Pfam" id="PF00561">
    <property type="entry name" value="Abhydrolase_1"/>
    <property type="match status" value="1"/>
</dbReference>
<dbReference type="GO" id="GO:0047372">
    <property type="term" value="F:monoacylglycerol lipase activity"/>
    <property type="evidence" value="ECO:0007669"/>
    <property type="project" value="TreeGrafter"/>
</dbReference>
<sequence length="413" mass="46265">MGNLLTSLLSRRSQLILVLALTYFGHKSCTDGNAKLLSHCPTLTKGKYYPPWRLFNGHLQTLRFAYDNRGPIINYRRQLLKLPDGGVVSLDWALLHDQKVPNLVTDLNKSATTSWWRDVDPSRRTMILLPGLTGGSLENYIRSTIAKLHSLKWQCVVLNARGCAQTPVTTAQLFCSAYTHDLRYVVKQLSEKYNFAREAFVGVGFSMGSNILVKYLGEDGDQTPLTGAISVGNPFDLTLCSANFCDSLFNRMTYDKALNKNLRELFFIKSNASTKFMNFPGVNLDAIKASRTVRDFDDALTKYVFHYNTVDDYYSDAGSVKKLSGVRVPLLCINAEDDPISIRSALPKDDEIMANPNIILCTTKSGGHLAFYESSLKAFECTKRFADAPNMWSINPIAEFAEAVRLEKKNSLM</sequence>
<accession>A0A0P1AAP3</accession>
<dbReference type="Gene3D" id="3.40.50.1820">
    <property type="entry name" value="alpha/beta hydrolase"/>
    <property type="match status" value="1"/>
</dbReference>
<dbReference type="PANTHER" id="PTHR10794:SF84">
    <property type="entry name" value="ESTERASE_LIPASE_THIOESTERASE FAMILY PROTEIN"/>
    <property type="match status" value="1"/>
</dbReference>
<dbReference type="OMA" id="MMTTSWG"/>
<dbReference type="InterPro" id="IPR050960">
    <property type="entry name" value="AB_hydrolase_4_sf"/>
</dbReference>
<dbReference type="PANTHER" id="PTHR10794">
    <property type="entry name" value="ABHYDROLASE DOMAIN-CONTAINING PROTEIN"/>
    <property type="match status" value="1"/>
</dbReference>
<evidence type="ECO:0000256" key="1">
    <source>
        <dbReference type="ARBA" id="ARBA00010884"/>
    </source>
</evidence>
<feature type="active site" description="Charge relay system" evidence="2">
    <location>
        <position position="338"/>
    </location>
</feature>
<feature type="chain" id="PRO_5006058507" evidence="3">
    <location>
        <begin position="21"/>
        <end position="413"/>
    </location>
</feature>
<dbReference type="OrthoDB" id="247542at2759"/>
<dbReference type="SUPFAM" id="SSF53474">
    <property type="entry name" value="alpha/beta-Hydrolases"/>
    <property type="match status" value="1"/>
</dbReference>
<keyword evidence="5" id="KW-0378">Hydrolase</keyword>
<keyword evidence="6" id="KW-1185">Reference proteome</keyword>
<dbReference type="GO" id="GO:0034338">
    <property type="term" value="F:short-chain carboxylesterase activity"/>
    <property type="evidence" value="ECO:0007669"/>
    <property type="project" value="TreeGrafter"/>
</dbReference>
<dbReference type="PIRSF" id="PIRSF005211">
    <property type="entry name" value="Ab_hydro_YheT"/>
    <property type="match status" value="1"/>
</dbReference>
<evidence type="ECO:0000259" key="4">
    <source>
        <dbReference type="Pfam" id="PF00561"/>
    </source>
</evidence>
<feature type="active site" description="Charge relay system" evidence="2">
    <location>
        <position position="206"/>
    </location>
</feature>
<dbReference type="InterPro" id="IPR029058">
    <property type="entry name" value="AB_hydrolase_fold"/>
</dbReference>
<feature type="active site" description="Charge relay system" evidence="2">
    <location>
        <position position="368"/>
    </location>
</feature>
<organism evidence="5 6">
    <name type="scientific">Plasmopara halstedii</name>
    <name type="common">Downy mildew of sunflower</name>
    <dbReference type="NCBI Taxonomy" id="4781"/>
    <lineage>
        <taxon>Eukaryota</taxon>
        <taxon>Sar</taxon>
        <taxon>Stramenopiles</taxon>
        <taxon>Oomycota</taxon>
        <taxon>Peronosporomycetes</taxon>
        <taxon>Peronosporales</taxon>
        <taxon>Peronosporaceae</taxon>
        <taxon>Plasmopara</taxon>
    </lineage>
</organism>
<dbReference type="RefSeq" id="XP_024573751.1">
    <property type="nucleotide sequence ID" value="XM_024722701.1"/>
</dbReference>
<proteinExistence type="inferred from homology"/>
<dbReference type="STRING" id="4781.A0A0P1AAP3"/>
<evidence type="ECO:0000313" key="6">
    <source>
        <dbReference type="Proteomes" id="UP000054928"/>
    </source>
</evidence>
<dbReference type="AlphaFoldDB" id="A0A0P1AAP3"/>
<name>A0A0P1AAP3_PLAHL</name>
<protein>
    <submittedName>
        <fullName evidence="5">Serine protease family</fullName>
    </submittedName>
</protein>
<evidence type="ECO:0000313" key="5">
    <source>
        <dbReference type="EMBL" id="CEG37382.1"/>
    </source>
</evidence>
<dbReference type="InterPro" id="IPR012020">
    <property type="entry name" value="ABHD4"/>
</dbReference>
<feature type="domain" description="AB hydrolase-1" evidence="4">
    <location>
        <begin position="125"/>
        <end position="373"/>
    </location>
</feature>